<evidence type="ECO:0000313" key="14">
    <source>
        <dbReference type="Proteomes" id="UP000253792"/>
    </source>
</evidence>
<dbReference type="EMBL" id="PPTP01000003">
    <property type="protein sequence ID" value="RDB56282.1"/>
    <property type="molecule type" value="Genomic_DNA"/>
</dbReference>
<keyword evidence="14" id="KW-1185">Reference proteome</keyword>
<comment type="catalytic activity">
    <reaction evidence="8 9">
        <text>5-phospho-alpha-D-ribose 1-diphosphate + nicotinate + ATP + H2O = nicotinate beta-D-ribonucleotide + ADP + phosphate + diphosphate</text>
        <dbReference type="Rhea" id="RHEA:36163"/>
        <dbReference type="ChEBI" id="CHEBI:15377"/>
        <dbReference type="ChEBI" id="CHEBI:30616"/>
        <dbReference type="ChEBI" id="CHEBI:32544"/>
        <dbReference type="ChEBI" id="CHEBI:33019"/>
        <dbReference type="ChEBI" id="CHEBI:43474"/>
        <dbReference type="ChEBI" id="CHEBI:57502"/>
        <dbReference type="ChEBI" id="CHEBI:58017"/>
        <dbReference type="ChEBI" id="CHEBI:456216"/>
        <dbReference type="EC" id="6.3.4.21"/>
    </reaction>
</comment>
<name>A0A369LB11_9ACTN</name>
<evidence type="ECO:0000256" key="9">
    <source>
        <dbReference type="RuleBase" id="RU365100"/>
    </source>
</evidence>
<evidence type="ECO:0000256" key="8">
    <source>
        <dbReference type="ARBA" id="ARBA00048668"/>
    </source>
</evidence>
<evidence type="ECO:0000256" key="1">
    <source>
        <dbReference type="ARBA" id="ARBA00004952"/>
    </source>
</evidence>
<dbReference type="Proteomes" id="UP000253792">
    <property type="component" value="Unassembled WGS sequence"/>
</dbReference>
<comment type="PTM">
    <text evidence="9">Transiently phosphorylated on a His residue during the reaction cycle. Phosphorylation strongly increases the affinity for substrates and increases the rate of nicotinate D-ribonucleotide production. Dephosphorylation regenerates the low-affinity form of the enzyme, leading to product release.</text>
</comment>
<keyword evidence="4" id="KW-0597">Phosphoprotein</keyword>
<reference evidence="13 14" key="1">
    <citation type="journal article" date="2018" name="Elife">
        <title>Discovery and characterization of a prevalent human gut bacterial enzyme sufficient for the inactivation of a family of plant toxins.</title>
        <authorList>
            <person name="Koppel N."/>
            <person name="Bisanz J.E."/>
            <person name="Pandelia M.E."/>
            <person name="Turnbaugh P.J."/>
            <person name="Balskus E.P."/>
        </authorList>
    </citation>
    <scope>NUCLEOTIDE SEQUENCE [LARGE SCALE GENOMIC DNA]</scope>
    <source>
        <strain evidence="14">anaerobia AP69FAA</strain>
    </source>
</reference>
<keyword evidence="6 9" id="KW-0662">Pyridine nucleotide biosynthesis</keyword>
<dbReference type="UniPathway" id="UPA00253">
    <property type="reaction ID" value="UER00457"/>
</dbReference>
<dbReference type="NCBIfam" id="NF006695">
    <property type="entry name" value="PRK09243.1-2"/>
    <property type="match status" value="1"/>
</dbReference>
<dbReference type="SUPFAM" id="SSF54675">
    <property type="entry name" value="Nicotinate/Quinolinate PRTase N-terminal domain-like"/>
    <property type="match status" value="1"/>
</dbReference>
<dbReference type="FunFam" id="3.20.20.70:FF:000076">
    <property type="entry name" value="Nicotinate phosphoribosyltransferase"/>
    <property type="match status" value="1"/>
</dbReference>
<dbReference type="NCBIfam" id="NF009131">
    <property type="entry name" value="PRK12484.1"/>
    <property type="match status" value="1"/>
</dbReference>
<dbReference type="STRING" id="1034345.GCA_000236865_00421"/>
<protein>
    <recommendedName>
        <fullName evidence="3 9">Nicotinate phosphoribosyltransferase</fullName>
        <ecNumber evidence="3 9">6.3.4.21</ecNumber>
    </recommendedName>
</protein>
<evidence type="ECO:0000256" key="2">
    <source>
        <dbReference type="ARBA" id="ARBA00010897"/>
    </source>
</evidence>
<dbReference type="PIRSF" id="PIRSF000484">
    <property type="entry name" value="NAPRT"/>
    <property type="match status" value="1"/>
</dbReference>
<dbReference type="InterPro" id="IPR041619">
    <property type="entry name" value="NAPRTase_C"/>
</dbReference>
<dbReference type="SUPFAM" id="SSF51690">
    <property type="entry name" value="Nicotinate/Quinolinate PRTase C-terminal domain-like"/>
    <property type="match status" value="1"/>
</dbReference>
<sequence length="470" mass="50958">MAQGYWETGQGATQACFHAYFRDYPFRGGYAIACGMDQLAELIDGFAFSAEDVDYLASLDAPGGGRLFKPAFLEYLLTFSLRVDVDAVAEGAVVFPHEPIVRVMGPIMDCQLIETALLNCVNFETLIATKAARVCLAAHGLPVAEFGLRRAQGAGGGMWASRAAVVGGCASTSNVLAGKTYDLPVSGTHAHSWVMSFPSELEAFRAYAREFPRNCVLLVDTYNVEQGIRNAITVGLEMRARGERLAGIRIDSGDLAWLAKMARRMLDEAGLDDCGIVLSNDLDEYTIQSILDEGAPVSSWGVGTKLACAFDQPTLGGVYKLSATRAPGQAEWVDRLKISESAAKLTVPGVLDVRRYYNDDGTIAGDMVFDVNAGVDEGQVIVDPLDSMRRKKLAGKRFSTMLEPLARNGQVVLDAGDRSAMEAQRRCREGLACLDESQKRMLNPHTYPVGLEYGLCERRRALVGKLRGIA</sequence>
<dbReference type="Pfam" id="PF17956">
    <property type="entry name" value="NAPRTase_C"/>
    <property type="match status" value="1"/>
</dbReference>
<dbReference type="InterPro" id="IPR041525">
    <property type="entry name" value="N/Namide_PRibTrfase"/>
</dbReference>
<dbReference type="CDD" id="cd01570">
    <property type="entry name" value="NAPRTase_A"/>
    <property type="match status" value="1"/>
</dbReference>
<comment type="pathway">
    <text evidence="1 9">Cofactor biosynthesis; NAD(+) biosynthesis; nicotinate D-ribonucleotide from nicotinate: step 1/1.</text>
</comment>
<dbReference type="InterPro" id="IPR006405">
    <property type="entry name" value="Nic_PRibTrfase_pncB"/>
</dbReference>
<gene>
    <name evidence="13" type="ORF">C1880_04340</name>
</gene>
<dbReference type="GO" id="GO:0005829">
    <property type="term" value="C:cytosol"/>
    <property type="evidence" value="ECO:0007669"/>
    <property type="project" value="TreeGrafter"/>
</dbReference>
<dbReference type="GO" id="GO:0047280">
    <property type="term" value="F:nicotinamide phosphoribosyltransferase activity"/>
    <property type="evidence" value="ECO:0007669"/>
    <property type="project" value="UniProtKB-ARBA"/>
</dbReference>
<evidence type="ECO:0000256" key="5">
    <source>
        <dbReference type="ARBA" id="ARBA00022598"/>
    </source>
</evidence>
<dbReference type="PANTHER" id="PTHR11098">
    <property type="entry name" value="NICOTINATE PHOSPHORIBOSYLTRANSFERASE"/>
    <property type="match status" value="1"/>
</dbReference>
<keyword evidence="13" id="KW-0328">Glycosyltransferase</keyword>
<dbReference type="Gene3D" id="3.20.20.70">
    <property type="entry name" value="Aldolase class I"/>
    <property type="match status" value="1"/>
</dbReference>
<dbReference type="GO" id="GO:0004516">
    <property type="term" value="F:nicotinate phosphoribosyltransferase activity"/>
    <property type="evidence" value="ECO:0007669"/>
    <property type="project" value="UniProtKB-UniRule"/>
</dbReference>
<feature type="domain" description="Nicotinate phosphoribosyltransferase C-terminal" evidence="12">
    <location>
        <begin position="353"/>
        <end position="456"/>
    </location>
</feature>
<dbReference type="InterPro" id="IPR013785">
    <property type="entry name" value="Aldolase_TIM"/>
</dbReference>
<keyword evidence="7 9" id="KW-0808">Transferase</keyword>
<evidence type="ECO:0000259" key="10">
    <source>
        <dbReference type="Pfam" id="PF04095"/>
    </source>
</evidence>
<evidence type="ECO:0000256" key="3">
    <source>
        <dbReference type="ARBA" id="ARBA00013236"/>
    </source>
</evidence>
<dbReference type="Pfam" id="PF04095">
    <property type="entry name" value="NAPRTase"/>
    <property type="match status" value="1"/>
</dbReference>
<dbReference type="GO" id="GO:0034355">
    <property type="term" value="P:NAD+ biosynthetic process via the salvage pathway"/>
    <property type="evidence" value="ECO:0007669"/>
    <property type="project" value="TreeGrafter"/>
</dbReference>
<organism evidence="13 14">
    <name type="scientific">Senegalimassilia anaerobia</name>
    <dbReference type="NCBI Taxonomy" id="1473216"/>
    <lineage>
        <taxon>Bacteria</taxon>
        <taxon>Bacillati</taxon>
        <taxon>Actinomycetota</taxon>
        <taxon>Coriobacteriia</taxon>
        <taxon>Coriobacteriales</taxon>
        <taxon>Coriobacteriaceae</taxon>
        <taxon>Senegalimassilia</taxon>
    </lineage>
</organism>
<comment type="function">
    <text evidence="9">Catalyzes the first step in the biosynthesis of NAD from nicotinic acid, the ATP-dependent synthesis of beta-nicotinate D-ribonucleotide from nicotinate and 5-phospho-D-ribose 1-phosphate.</text>
</comment>
<feature type="domain" description="Nicotinate/nicotinamide phosphoribosyltransferase" evidence="10">
    <location>
        <begin position="165"/>
        <end position="325"/>
    </location>
</feature>
<feature type="domain" description="Nicotinate phosphoribosyltransferase N-terminal" evidence="11">
    <location>
        <begin position="1"/>
        <end position="122"/>
    </location>
</feature>
<dbReference type="OrthoDB" id="9770610at2"/>
<evidence type="ECO:0000313" key="13">
    <source>
        <dbReference type="EMBL" id="RDB56282.1"/>
    </source>
</evidence>
<comment type="caution">
    <text evidence="13">The sequence shown here is derived from an EMBL/GenBank/DDBJ whole genome shotgun (WGS) entry which is preliminary data.</text>
</comment>
<comment type="similarity">
    <text evidence="2 9">Belongs to the NAPRTase family.</text>
</comment>
<dbReference type="InterPro" id="IPR040727">
    <property type="entry name" value="NAPRTase_N"/>
</dbReference>
<evidence type="ECO:0000256" key="4">
    <source>
        <dbReference type="ARBA" id="ARBA00022553"/>
    </source>
</evidence>
<dbReference type="PANTHER" id="PTHR11098:SF1">
    <property type="entry name" value="NICOTINATE PHOSPHORIBOSYLTRANSFERASE"/>
    <property type="match status" value="1"/>
</dbReference>
<dbReference type="EC" id="6.3.4.21" evidence="3 9"/>
<evidence type="ECO:0000259" key="11">
    <source>
        <dbReference type="Pfam" id="PF17767"/>
    </source>
</evidence>
<dbReference type="NCBIfam" id="TIGR01513">
    <property type="entry name" value="NAPRTase_put"/>
    <property type="match status" value="1"/>
</dbReference>
<proteinExistence type="inferred from homology"/>
<dbReference type="InterPro" id="IPR007229">
    <property type="entry name" value="Nic_PRibTrfase-Fam"/>
</dbReference>
<evidence type="ECO:0000256" key="7">
    <source>
        <dbReference type="ARBA" id="ARBA00022679"/>
    </source>
</evidence>
<keyword evidence="5 9" id="KW-0436">Ligase</keyword>
<dbReference type="AlphaFoldDB" id="A0A369LB11"/>
<dbReference type="Gene3D" id="3.20.140.10">
    <property type="entry name" value="nicotinate phosphoribosyltransferase"/>
    <property type="match status" value="1"/>
</dbReference>
<evidence type="ECO:0000256" key="6">
    <source>
        <dbReference type="ARBA" id="ARBA00022642"/>
    </source>
</evidence>
<evidence type="ECO:0000259" key="12">
    <source>
        <dbReference type="Pfam" id="PF17956"/>
    </source>
</evidence>
<dbReference type="InterPro" id="IPR036068">
    <property type="entry name" value="Nicotinate_pribotase-like_C"/>
</dbReference>
<dbReference type="Pfam" id="PF17767">
    <property type="entry name" value="NAPRTase_N"/>
    <property type="match status" value="1"/>
</dbReference>
<accession>A0A369LB11</accession>